<feature type="signal peptide" evidence="9">
    <location>
        <begin position="1"/>
        <end position="25"/>
    </location>
</feature>
<organism evidence="11 12">
    <name type="scientific">Xanthoceras sorbifolium</name>
    <dbReference type="NCBI Taxonomy" id="99658"/>
    <lineage>
        <taxon>Eukaryota</taxon>
        <taxon>Viridiplantae</taxon>
        <taxon>Streptophyta</taxon>
        <taxon>Embryophyta</taxon>
        <taxon>Tracheophyta</taxon>
        <taxon>Spermatophyta</taxon>
        <taxon>Magnoliopsida</taxon>
        <taxon>eudicotyledons</taxon>
        <taxon>Gunneridae</taxon>
        <taxon>Pentapetalae</taxon>
        <taxon>rosids</taxon>
        <taxon>malvids</taxon>
        <taxon>Sapindales</taxon>
        <taxon>Sapindaceae</taxon>
        <taxon>Xanthoceroideae</taxon>
        <taxon>Xanthoceras</taxon>
    </lineage>
</organism>
<protein>
    <recommendedName>
        <fullName evidence="3 7">Beta-galactosidase</fullName>
        <ecNumber evidence="3 7">3.2.1.23</ecNumber>
    </recommendedName>
</protein>
<dbReference type="InterPro" id="IPR000922">
    <property type="entry name" value="Lectin_gal-bd_dom"/>
</dbReference>
<dbReference type="Gene3D" id="2.60.120.260">
    <property type="entry name" value="Galactose-binding domain-like"/>
    <property type="match status" value="2"/>
</dbReference>
<dbReference type="InterPro" id="IPR043159">
    <property type="entry name" value="Lectin_gal-bd_sf"/>
</dbReference>
<evidence type="ECO:0000256" key="5">
    <source>
        <dbReference type="ARBA" id="ARBA00022801"/>
    </source>
</evidence>
<feature type="domain" description="SUEL-type lectin" evidence="10">
    <location>
        <begin position="745"/>
        <end position="830"/>
    </location>
</feature>
<evidence type="ECO:0000256" key="9">
    <source>
        <dbReference type="SAM" id="SignalP"/>
    </source>
</evidence>
<dbReference type="EMBL" id="JAFEMO010000012">
    <property type="protein sequence ID" value="KAH7553633.1"/>
    <property type="molecule type" value="Genomic_DNA"/>
</dbReference>
<dbReference type="SUPFAM" id="SSF49785">
    <property type="entry name" value="Galactose-binding domain-like"/>
    <property type="match status" value="2"/>
</dbReference>
<evidence type="ECO:0000256" key="6">
    <source>
        <dbReference type="ARBA" id="ARBA00023295"/>
    </source>
</evidence>
<comment type="catalytic activity">
    <reaction evidence="1 7">
        <text>Hydrolysis of terminal non-reducing beta-D-galactose residues in beta-D-galactosides.</text>
        <dbReference type="EC" id="3.2.1.23"/>
    </reaction>
</comment>
<keyword evidence="5 7" id="KW-0378">Hydrolase</keyword>
<evidence type="ECO:0000256" key="2">
    <source>
        <dbReference type="ARBA" id="ARBA00009809"/>
    </source>
</evidence>
<evidence type="ECO:0000256" key="4">
    <source>
        <dbReference type="ARBA" id="ARBA00022729"/>
    </source>
</evidence>
<dbReference type="Gene3D" id="2.60.120.740">
    <property type="match status" value="1"/>
</dbReference>
<dbReference type="InterPro" id="IPR019801">
    <property type="entry name" value="Glyco_hydro_35_CS"/>
</dbReference>
<dbReference type="PROSITE" id="PS50228">
    <property type="entry name" value="SUEL_LECTIN"/>
    <property type="match status" value="1"/>
</dbReference>
<dbReference type="Pfam" id="PF02140">
    <property type="entry name" value="SUEL_Lectin"/>
    <property type="match status" value="1"/>
</dbReference>
<keyword evidence="12" id="KW-1185">Reference proteome</keyword>
<evidence type="ECO:0000256" key="8">
    <source>
        <dbReference type="RuleBase" id="RU003679"/>
    </source>
</evidence>
<reference evidence="11 12" key="1">
    <citation type="submission" date="2021-02" db="EMBL/GenBank/DDBJ databases">
        <title>Plant Genome Project.</title>
        <authorList>
            <person name="Zhang R.-G."/>
        </authorList>
    </citation>
    <scope>NUCLEOTIDE SEQUENCE [LARGE SCALE GENOMIC DNA]</scope>
    <source>
        <tissue evidence="11">Leaves</tissue>
    </source>
</reference>
<evidence type="ECO:0000259" key="10">
    <source>
        <dbReference type="PROSITE" id="PS50228"/>
    </source>
</evidence>
<evidence type="ECO:0000313" key="12">
    <source>
        <dbReference type="Proteomes" id="UP000827721"/>
    </source>
</evidence>
<feature type="chain" id="PRO_5046851544" description="Beta-galactosidase" evidence="9">
    <location>
        <begin position="26"/>
        <end position="830"/>
    </location>
</feature>
<comment type="caution">
    <text evidence="11">The sequence shown here is derived from an EMBL/GenBank/DDBJ whole genome shotgun (WGS) entry which is preliminary data.</text>
</comment>
<dbReference type="CDD" id="cd22842">
    <property type="entry name" value="Gal_Rha_Lectin_BGal"/>
    <property type="match status" value="1"/>
</dbReference>
<dbReference type="Pfam" id="PF17834">
    <property type="entry name" value="GHD"/>
    <property type="match status" value="1"/>
</dbReference>
<gene>
    <name evidence="11" type="ORF">JRO89_XS12G0036400</name>
</gene>
<dbReference type="Pfam" id="PF01301">
    <property type="entry name" value="Glyco_hydro_35"/>
    <property type="match status" value="1"/>
</dbReference>
<dbReference type="InterPro" id="IPR017853">
    <property type="entry name" value="GH"/>
</dbReference>
<dbReference type="Proteomes" id="UP000827721">
    <property type="component" value="Unassembled WGS sequence"/>
</dbReference>
<keyword evidence="4 9" id="KW-0732">Signal</keyword>
<dbReference type="InterPro" id="IPR001944">
    <property type="entry name" value="Glycoside_Hdrlase_35"/>
</dbReference>
<dbReference type="SUPFAM" id="SSF51445">
    <property type="entry name" value="(Trans)glycosidases"/>
    <property type="match status" value="1"/>
</dbReference>
<accession>A0ABQ8HAW1</accession>
<dbReference type="EC" id="3.2.1.23" evidence="3 7"/>
<dbReference type="InterPro" id="IPR048913">
    <property type="entry name" value="BetaGal_gal-bd"/>
</dbReference>
<dbReference type="InterPro" id="IPR031330">
    <property type="entry name" value="Gly_Hdrlase_35_cat"/>
</dbReference>
<dbReference type="PROSITE" id="PS01182">
    <property type="entry name" value="GLYCOSYL_HYDROL_F35"/>
    <property type="match status" value="1"/>
</dbReference>
<dbReference type="PRINTS" id="PR00742">
    <property type="entry name" value="GLHYDRLASE35"/>
</dbReference>
<evidence type="ECO:0000256" key="3">
    <source>
        <dbReference type="ARBA" id="ARBA00012756"/>
    </source>
</evidence>
<dbReference type="InterPro" id="IPR041392">
    <property type="entry name" value="GHD"/>
</dbReference>
<dbReference type="PANTHER" id="PTHR23421">
    <property type="entry name" value="BETA-GALACTOSIDASE RELATED"/>
    <property type="match status" value="1"/>
</dbReference>
<dbReference type="InterPro" id="IPR008979">
    <property type="entry name" value="Galactose-bd-like_sf"/>
</dbReference>
<sequence length="830" mass="93762">MATTRCCCVLVLGFAALLFVSLASATEVSYDGRGIKIDGERKLILSGAIHYPRSTPEMWTSLFKKAKEGGLNAIETYVFWNAHEPLPRQYDFSGNLDLVRFIKTIHDEGLFAILRIGPYVCAEWNYGGFPVWLHNIQNITFRTNNEAYKNEMKIFTTLIVDMMRHENLFASQGGPIILAQIENEYGNIMWKYGQDGKDYVQWCADLAQSFNIGVPWIMCQQGDAPQPMINTCNGFYCDQFSPNNENSPKIWTENWSGWFKDWGSQDPHRTAQDLAFAVGRFFQLGGSLMNYYMYHGGTNFGHTAGGPYITTSYDYDAPLDEYGIPHQPKWGHLKNLHVLLRAVEKTLLYGYRRDIDYGNWMSATVYSYEGKCVAFLGNSNRKLDITVDFQGKNYTVPKWSVTVLPDCYTEVYNTAKVNSQTSILVKRPNQADDGREPYKLKWVWRKERIEDIKKNGLVPDSVLTTNKLLDQLSVTNDTSDYLWYMTRFDLQPGDPFCGKVVTLHVHTYGHVLHAFVNSKFIGTQFAKDGKYEFVFEKNVQLKQGTNDISLVSATVGLPNYGAYFEDVKTGIHGPVQLIDYAANITKDLSSNEWIYKVGIEGIRMQLNLVHTPHQHYWHAEALPTNRPFVWYKTTFPSPLGTDPVVVDLLGLGKGEAWVNGKSIGRYWPSLYAGKDGCPYKCDYNQSYSGSQCQTNCGQSTQRCYHIPREFLNNRENVLVLFEEFGGTPDVVSVQTITVGSVCANANDGTNLELSCQGGRVFSDIKFASFGEPQGTCGSFKRGSCEAPWALSFIKNRCLGREKCVIPVSEYWLGPTGCHAAEYRLAVEAVC</sequence>
<keyword evidence="6 7" id="KW-0326">Glycosidase</keyword>
<dbReference type="Pfam" id="PF21467">
    <property type="entry name" value="BetaGal_gal-bd"/>
    <property type="match status" value="1"/>
</dbReference>
<evidence type="ECO:0000313" key="11">
    <source>
        <dbReference type="EMBL" id="KAH7553633.1"/>
    </source>
</evidence>
<dbReference type="Gene3D" id="3.20.20.80">
    <property type="entry name" value="Glycosidases"/>
    <property type="match status" value="1"/>
</dbReference>
<evidence type="ECO:0000256" key="1">
    <source>
        <dbReference type="ARBA" id="ARBA00001412"/>
    </source>
</evidence>
<name>A0ABQ8HAW1_9ROSI</name>
<comment type="similarity">
    <text evidence="2 8">Belongs to the glycosyl hydrolase 35 family.</text>
</comment>
<evidence type="ECO:0000256" key="7">
    <source>
        <dbReference type="RuleBase" id="RU000675"/>
    </source>
</evidence>
<proteinExistence type="inferred from homology"/>